<dbReference type="Gene3D" id="3.40.50.1580">
    <property type="entry name" value="Nucleoside phosphorylase domain"/>
    <property type="match status" value="1"/>
</dbReference>
<feature type="domain" description="Nucleoside phosphorylase" evidence="1">
    <location>
        <begin position="187"/>
        <end position="392"/>
    </location>
</feature>
<dbReference type="Proteomes" id="UP000802098">
    <property type="component" value="Unassembled WGS sequence"/>
</dbReference>
<dbReference type="SUPFAM" id="SSF52172">
    <property type="entry name" value="CheY-like"/>
    <property type="match status" value="1"/>
</dbReference>
<reference evidence="2 3" key="1">
    <citation type="submission" date="2020-03" db="EMBL/GenBank/DDBJ databases">
        <title>Rubrivivax benzoatilyticus JA2 (sequenced after 10 years sub-culturing).</title>
        <authorList>
            <person name="Gupta D."/>
            <person name="Chintalapati S."/>
            <person name="Chintalapati V.R."/>
        </authorList>
    </citation>
    <scope>NUCLEOTIDE SEQUENCE [LARGE SCALE GENOMIC DNA]</scope>
    <source>
        <strain evidence="2 3">JA2-Mal</strain>
    </source>
</reference>
<name>A0ABX0I3V2_9BURK</name>
<proteinExistence type="predicted"/>
<evidence type="ECO:0000259" key="1">
    <source>
        <dbReference type="Pfam" id="PF01048"/>
    </source>
</evidence>
<dbReference type="InterPro" id="IPR000845">
    <property type="entry name" value="Nucleoside_phosphorylase_d"/>
</dbReference>
<keyword evidence="3" id="KW-1185">Reference proteome</keyword>
<dbReference type="CDD" id="cd00156">
    <property type="entry name" value="REC"/>
    <property type="match status" value="1"/>
</dbReference>
<dbReference type="EMBL" id="JAAOCD010000016">
    <property type="protein sequence ID" value="NHL00499.1"/>
    <property type="molecule type" value="Genomic_DNA"/>
</dbReference>
<organism evidence="2 3">
    <name type="scientific">Rubrivivax benzoatilyticus</name>
    <dbReference type="NCBI Taxonomy" id="316997"/>
    <lineage>
        <taxon>Bacteria</taxon>
        <taxon>Pseudomonadati</taxon>
        <taxon>Pseudomonadota</taxon>
        <taxon>Betaproteobacteria</taxon>
        <taxon>Burkholderiales</taxon>
        <taxon>Sphaerotilaceae</taxon>
        <taxon>Rubrivivax</taxon>
    </lineage>
</organism>
<dbReference type="InterPro" id="IPR035994">
    <property type="entry name" value="Nucleoside_phosphorylase_sf"/>
</dbReference>
<comment type="caution">
    <text evidence="2">The sequence shown here is derived from an EMBL/GenBank/DDBJ whole genome shotgun (WGS) entry which is preliminary data.</text>
</comment>
<dbReference type="PANTHER" id="PTHR46832">
    <property type="entry name" value="5'-METHYLTHIOADENOSINE/S-ADENOSYLHOMOCYSTEINE NUCLEOSIDASE"/>
    <property type="match status" value="1"/>
</dbReference>
<accession>A0ABX0I3V2</accession>
<dbReference type="InterPro" id="IPR011006">
    <property type="entry name" value="CheY-like_superfamily"/>
</dbReference>
<protein>
    <submittedName>
        <fullName evidence="2">Response regulator</fullName>
    </submittedName>
</protein>
<gene>
    <name evidence="2" type="ORF">G7087_19145</name>
</gene>
<dbReference type="SUPFAM" id="SSF53167">
    <property type="entry name" value="Purine and uridine phosphorylases"/>
    <property type="match status" value="1"/>
</dbReference>
<dbReference type="PANTHER" id="PTHR46832:SF1">
    <property type="entry name" value="5'-METHYLTHIOADENOSINE_S-ADENOSYLHOMOCYSTEINE NUCLEOSIDASE"/>
    <property type="match status" value="1"/>
</dbReference>
<dbReference type="Gene3D" id="3.40.50.2300">
    <property type="match status" value="1"/>
</dbReference>
<evidence type="ECO:0000313" key="3">
    <source>
        <dbReference type="Proteomes" id="UP000802098"/>
    </source>
</evidence>
<evidence type="ECO:0000313" key="2">
    <source>
        <dbReference type="EMBL" id="NHL00499.1"/>
    </source>
</evidence>
<dbReference type="Pfam" id="PF01048">
    <property type="entry name" value="PNP_UDP_1"/>
    <property type="match status" value="1"/>
</dbReference>
<sequence length="397" mass="43459">MRFLIVDDDSDKIRLVREFLIGQRVDAADVLSAEHAAGARMLLEQVSVDVLLIDVLLPVRRGGQPHGEHSVELLRQIVEDGTTPSPRHILGMTASPDAIAEFGDDFRRLVTQVLHVAPGEHAWRDSLNALLLLLQRIEDARDANDYDICVLNALRAPELEAVISSWPLTLGAEQILARNILYRQGSVLLNGVERRIACAHLSQMGPIASAHAATAMLAEFRPRVLLMTGICGGFAEHVAIGDIVVAEKSWDWQAGKWSDEGTLATALDQRDPAPELVAEARGLESVLPGLYAEYEGPRPSKPPRLVVGPMVSGSSVVASLDIQKVFRNQHRKMAGVDMECYGIYYAAANHAGAPVRAICVKSVSDLADRAKGDDFQTYCSQMSARVALEMVRRYFSR</sequence>